<evidence type="ECO:0000256" key="5">
    <source>
        <dbReference type="ARBA" id="ARBA00022801"/>
    </source>
</evidence>
<keyword evidence="5 12" id="KW-0378">Hydrolase</keyword>
<evidence type="ECO:0000313" key="15">
    <source>
        <dbReference type="Proteomes" id="UP000753256"/>
    </source>
</evidence>
<dbReference type="HAMAP" id="MF_00983">
    <property type="entry name" value="PriA"/>
    <property type="match status" value="1"/>
</dbReference>
<evidence type="ECO:0000256" key="11">
    <source>
        <dbReference type="ARBA" id="ARBA00048988"/>
    </source>
</evidence>
<dbReference type="GO" id="GO:0006270">
    <property type="term" value="P:DNA replication initiation"/>
    <property type="evidence" value="ECO:0007669"/>
    <property type="project" value="TreeGrafter"/>
</dbReference>
<dbReference type="EMBL" id="DYUZ01000026">
    <property type="protein sequence ID" value="HJG37430.1"/>
    <property type="molecule type" value="Genomic_DNA"/>
</dbReference>
<dbReference type="PANTHER" id="PTHR30580">
    <property type="entry name" value="PRIMOSOMAL PROTEIN N"/>
    <property type="match status" value="1"/>
</dbReference>
<reference evidence="14" key="2">
    <citation type="submission" date="2021-09" db="EMBL/GenBank/DDBJ databases">
        <authorList>
            <person name="Gilroy R."/>
        </authorList>
    </citation>
    <scope>NUCLEOTIDE SEQUENCE</scope>
    <source>
        <strain evidence="14">ChiHjej13B12-9602</strain>
    </source>
</reference>
<keyword evidence="2 12" id="KW-0235">DNA replication</keyword>
<dbReference type="CDD" id="cd17929">
    <property type="entry name" value="DEXHc_priA"/>
    <property type="match status" value="1"/>
</dbReference>
<dbReference type="Pfam" id="PF18074">
    <property type="entry name" value="PriA_C"/>
    <property type="match status" value="1"/>
</dbReference>
<dbReference type="Pfam" id="PF00271">
    <property type="entry name" value="Helicase_C"/>
    <property type="match status" value="1"/>
</dbReference>
<comment type="catalytic activity">
    <reaction evidence="11 12">
        <text>ATP + H2O = ADP + phosphate + H(+)</text>
        <dbReference type="Rhea" id="RHEA:13065"/>
        <dbReference type="ChEBI" id="CHEBI:15377"/>
        <dbReference type="ChEBI" id="CHEBI:15378"/>
        <dbReference type="ChEBI" id="CHEBI:30616"/>
        <dbReference type="ChEBI" id="CHEBI:43474"/>
        <dbReference type="ChEBI" id="CHEBI:456216"/>
        <dbReference type="EC" id="5.6.2.4"/>
    </reaction>
</comment>
<dbReference type="AlphaFoldDB" id="A0A921LV32"/>
<dbReference type="GO" id="GO:0016787">
    <property type="term" value="F:hydrolase activity"/>
    <property type="evidence" value="ECO:0007669"/>
    <property type="project" value="UniProtKB-KW"/>
</dbReference>
<dbReference type="PROSITE" id="PS51192">
    <property type="entry name" value="HELICASE_ATP_BIND_1"/>
    <property type="match status" value="1"/>
</dbReference>
<dbReference type="Proteomes" id="UP000753256">
    <property type="component" value="Unassembled WGS sequence"/>
</dbReference>
<dbReference type="InterPro" id="IPR041236">
    <property type="entry name" value="PriA_C"/>
</dbReference>
<evidence type="ECO:0000256" key="3">
    <source>
        <dbReference type="ARBA" id="ARBA00022723"/>
    </source>
</evidence>
<feature type="binding site" evidence="12">
    <location>
        <position position="481"/>
    </location>
    <ligand>
        <name>Zn(2+)</name>
        <dbReference type="ChEBI" id="CHEBI:29105"/>
        <label>1</label>
    </ligand>
</feature>
<keyword evidence="6 12" id="KW-0347">Helicase</keyword>
<feature type="binding site" evidence="12">
    <location>
        <position position="505"/>
    </location>
    <ligand>
        <name>Zn(2+)</name>
        <dbReference type="ChEBI" id="CHEBI:29105"/>
        <label>2</label>
    </ligand>
</feature>
<dbReference type="Pfam" id="PF17764">
    <property type="entry name" value="PriA_3primeBD"/>
    <property type="match status" value="1"/>
</dbReference>
<evidence type="ECO:0000256" key="8">
    <source>
        <dbReference type="ARBA" id="ARBA00022840"/>
    </source>
</evidence>
<organism evidence="14 15">
    <name type="scientific">Enorma phocaeensis</name>
    <dbReference type="NCBI Taxonomy" id="1871019"/>
    <lineage>
        <taxon>Bacteria</taxon>
        <taxon>Bacillati</taxon>
        <taxon>Actinomycetota</taxon>
        <taxon>Coriobacteriia</taxon>
        <taxon>Coriobacteriales</taxon>
        <taxon>Coriobacteriaceae</taxon>
        <taxon>Enorma</taxon>
    </lineage>
</organism>
<feature type="binding site" evidence="12">
    <location>
        <position position="478"/>
    </location>
    <ligand>
        <name>Zn(2+)</name>
        <dbReference type="ChEBI" id="CHEBI:29105"/>
        <label>1</label>
    </ligand>
</feature>
<feature type="domain" description="Helicase ATP-binding" evidence="13">
    <location>
        <begin position="245"/>
        <end position="411"/>
    </location>
</feature>
<evidence type="ECO:0000256" key="9">
    <source>
        <dbReference type="ARBA" id="ARBA00023125"/>
    </source>
</evidence>
<proteinExistence type="inferred from homology"/>
<feature type="binding site" evidence="12">
    <location>
        <position position="487"/>
    </location>
    <ligand>
        <name>Zn(2+)</name>
        <dbReference type="ChEBI" id="CHEBI:29105"/>
        <label>2</label>
    </ligand>
</feature>
<dbReference type="InterPro" id="IPR014001">
    <property type="entry name" value="Helicase_ATP-bd"/>
</dbReference>
<dbReference type="InterPro" id="IPR040498">
    <property type="entry name" value="PriA_CRR"/>
</dbReference>
<dbReference type="InterPro" id="IPR005259">
    <property type="entry name" value="PriA"/>
</dbReference>
<dbReference type="Pfam" id="PF18319">
    <property type="entry name" value="Zn_ribbon_PriA"/>
    <property type="match status" value="1"/>
</dbReference>
<dbReference type="InterPro" id="IPR041222">
    <property type="entry name" value="PriA_3primeBD"/>
</dbReference>
<keyword evidence="3 12" id="KW-0479">Metal-binding</keyword>
<evidence type="ECO:0000256" key="6">
    <source>
        <dbReference type="ARBA" id="ARBA00022806"/>
    </source>
</evidence>
<dbReference type="InterPro" id="IPR011545">
    <property type="entry name" value="DEAD/DEAH_box_helicase_dom"/>
</dbReference>
<evidence type="ECO:0000256" key="10">
    <source>
        <dbReference type="ARBA" id="ARBA00023235"/>
    </source>
</evidence>
<feature type="binding site" evidence="12">
    <location>
        <position position="508"/>
    </location>
    <ligand>
        <name>Zn(2+)</name>
        <dbReference type="ChEBI" id="CHEBI:29105"/>
        <label>2</label>
    </ligand>
</feature>
<dbReference type="GO" id="GO:0006302">
    <property type="term" value="P:double-strand break repair"/>
    <property type="evidence" value="ECO:0007669"/>
    <property type="project" value="InterPro"/>
</dbReference>
<comment type="catalytic activity">
    <reaction evidence="12">
        <text>Couples ATP hydrolysis with the unwinding of duplex DNA by translocating in the 3'-5' direction.</text>
        <dbReference type="EC" id="5.6.2.4"/>
    </reaction>
</comment>
<evidence type="ECO:0000256" key="2">
    <source>
        <dbReference type="ARBA" id="ARBA00022705"/>
    </source>
</evidence>
<evidence type="ECO:0000256" key="1">
    <source>
        <dbReference type="ARBA" id="ARBA00022515"/>
    </source>
</evidence>
<comment type="similarity">
    <text evidence="12">Belongs to the helicase family. PriA subfamily.</text>
</comment>
<keyword evidence="9 12" id="KW-0238">DNA-binding</keyword>
<dbReference type="SMART" id="SM00490">
    <property type="entry name" value="HELICc"/>
    <property type="match status" value="1"/>
</dbReference>
<evidence type="ECO:0000256" key="12">
    <source>
        <dbReference type="HAMAP-Rule" id="MF_00983"/>
    </source>
</evidence>
<dbReference type="SMART" id="SM00487">
    <property type="entry name" value="DEXDc"/>
    <property type="match status" value="1"/>
</dbReference>
<dbReference type="GO" id="GO:0006310">
    <property type="term" value="P:DNA recombination"/>
    <property type="evidence" value="ECO:0007669"/>
    <property type="project" value="InterPro"/>
</dbReference>
<dbReference type="InterPro" id="IPR042115">
    <property type="entry name" value="PriA_3primeBD_sf"/>
</dbReference>
<evidence type="ECO:0000256" key="4">
    <source>
        <dbReference type="ARBA" id="ARBA00022741"/>
    </source>
</evidence>
<dbReference type="InterPro" id="IPR001650">
    <property type="entry name" value="Helicase_C-like"/>
</dbReference>
<dbReference type="Pfam" id="PF00270">
    <property type="entry name" value="DEAD"/>
    <property type="match status" value="1"/>
</dbReference>
<keyword evidence="4 12" id="KW-0547">Nucleotide-binding</keyword>
<dbReference type="GO" id="GO:0008270">
    <property type="term" value="F:zinc ion binding"/>
    <property type="evidence" value="ECO:0007669"/>
    <property type="project" value="UniProtKB-UniRule"/>
</dbReference>
<feature type="binding site" evidence="12">
    <location>
        <position position="527"/>
    </location>
    <ligand>
        <name>Zn(2+)</name>
        <dbReference type="ChEBI" id="CHEBI:29105"/>
        <label>1</label>
    </ligand>
</feature>
<dbReference type="NCBIfam" id="TIGR00595">
    <property type="entry name" value="priA"/>
    <property type="match status" value="1"/>
</dbReference>
<keyword evidence="8 12" id="KW-0067">ATP-binding</keyword>
<name>A0A921LV32_9ACTN</name>
<dbReference type="InterPro" id="IPR027417">
    <property type="entry name" value="P-loop_NTPase"/>
</dbReference>
<evidence type="ECO:0000259" key="13">
    <source>
        <dbReference type="PROSITE" id="PS51192"/>
    </source>
</evidence>
<keyword evidence="10 12" id="KW-0413">Isomerase</keyword>
<feature type="binding site" evidence="12">
    <location>
        <position position="490"/>
    </location>
    <ligand>
        <name>Zn(2+)</name>
        <dbReference type="ChEBI" id="CHEBI:29105"/>
        <label>2</label>
    </ligand>
</feature>
<comment type="cofactor">
    <cofactor evidence="12">
        <name>Zn(2+)</name>
        <dbReference type="ChEBI" id="CHEBI:29105"/>
    </cofactor>
    <text evidence="12">Binds 2 zinc ions per subunit.</text>
</comment>
<keyword evidence="1 12" id="KW-0639">Primosome</keyword>
<comment type="function">
    <text evidence="12">Initiates the restart of stalled replication forks, which reloads the replicative helicase on sites other than the origin of replication. Recognizes and binds to abandoned replication forks and remodels them to uncover a helicase loading site. Promotes assembly of the primosome at these replication forks.</text>
</comment>
<keyword evidence="7 12" id="KW-0862">Zinc</keyword>
<dbReference type="FunFam" id="3.40.50.300:FF:000489">
    <property type="entry name" value="Primosome assembly protein PriA"/>
    <property type="match status" value="1"/>
</dbReference>
<feature type="binding site" evidence="12">
    <location>
        <position position="524"/>
    </location>
    <ligand>
        <name>Zn(2+)</name>
        <dbReference type="ChEBI" id="CHEBI:29105"/>
        <label>1</label>
    </ligand>
</feature>
<dbReference type="SUPFAM" id="SSF52540">
    <property type="entry name" value="P-loop containing nucleoside triphosphate hydrolases"/>
    <property type="match status" value="2"/>
</dbReference>
<gene>
    <name evidence="12 14" type="primary">priA</name>
    <name evidence="14" type="ORF">K8V70_06165</name>
</gene>
<reference evidence="14" key="1">
    <citation type="journal article" date="2021" name="PeerJ">
        <title>Extensive microbial diversity within the chicken gut microbiome revealed by metagenomics and culture.</title>
        <authorList>
            <person name="Gilroy R."/>
            <person name="Ravi A."/>
            <person name="Getino M."/>
            <person name="Pursley I."/>
            <person name="Horton D.L."/>
            <person name="Alikhan N.F."/>
            <person name="Baker D."/>
            <person name="Gharbi K."/>
            <person name="Hall N."/>
            <person name="Watson M."/>
            <person name="Adriaenssens E.M."/>
            <person name="Foster-Nyarko E."/>
            <person name="Jarju S."/>
            <person name="Secka A."/>
            <person name="Antonio M."/>
            <person name="Oren A."/>
            <person name="Chaudhuri R.R."/>
            <person name="La Ragione R."/>
            <person name="Hildebrand F."/>
            <person name="Pallen M.J."/>
        </authorList>
    </citation>
    <scope>NUCLEOTIDE SEQUENCE</scope>
    <source>
        <strain evidence="14">ChiHjej13B12-9602</strain>
    </source>
</reference>
<dbReference type="Gene3D" id="3.40.50.300">
    <property type="entry name" value="P-loop containing nucleotide triphosphate hydrolases"/>
    <property type="match status" value="2"/>
</dbReference>
<dbReference type="GO" id="GO:1990077">
    <property type="term" value="C:primosome complex"/>
    <property type="evidence" value="ECO:0007669"/>
    <property type="project" value="UniProtKB-UniRule"/>
</dbReference>
<comment type="subunit">
    <text evidence="12">Component of the replication restart primosome.</text>
</comment>
<dbReference type="GO" id="GO:0005524">
    <property type="term" value="F:ATP binding"/>
    <property type="evidence" value="ECO:0007669"/>
    <property type="project" value="UniProtKB-UniRule"/>
</dbReference>
<evidence type="ECO:0000313" key="14">
    <source>
        <dbReference type="EMBL" id="HJG37430.1"/>
    </source>
</evidence>
<comment type="caution">
    <text evidence="14">The sequence shown here is derived from an EMBL/GenBank/DDBJ whole genome shotgun (WGS) entry which is preliminary data.</text>
</comment>
<dbReference type="GO" id="GO:0043138">
    <property type="term" value="F:3'-5' DNA helicase activity"/>
    <property type="evidence" value="ECO:0007669"/>
    <property type="project" value="UniProtKB-EC"/>
</dbReference>
<protein>
    <recommendedName>
        <fullName evidence="12">Replication restart protein PriA</fullName>
    </recommendedName>
    <alternativeName>
        <fullName evidence="12">ATP-dependent DNA helicase PriA</fullName>
        <ecNumber evidence="12">5.6.2.4</ecNumber>
    </alternativeName>
    <alternativeName>
        <fullName evidence="12">DNA 3'-5' helicase PriA</fullName>
    </alternativeName>
</protein>
<evidence type="ECO:0000256" key="7">
    <source>
        <dbReference type="ARBA" id="ARBA00022833"/>
    </source>
</evidence>
<dbReference type="GO" id="GO:0006269">
    <property type="term" value="P:DNA replication, synthesis of primer"/>
    <property type="evidence" value="ECO:0007669"/>
    <property type="project" value="UniProtKB-KW"/>
</dbReference>
<dbReference type="Gene3D" id="3.40.1440.60">
    <property type="entry name" value="PriA, 3(prime) DNA-binding domain"/>
    <property type="match status" value="1"/>
</dbReference>
<sequence>MRTKSFQAFASVLVDIPTRSLAEPFAYAIPAELEDDCLVGCTVLVSFGRRPALGYVVARAQSLAELPGTEGLDPARVKPVRDVLAPPAFSETSAQVALWMAREYVASSAECLRLFLPPGGTPRLRRADDGGYELVKPAVKEVRARWVSLTEEGRSFEPPARATRQRQLIEALSCGPVTTHELNALYTDMSAAIRALEKRGMVAVEERRAWRGGSAGEARLSSAVARPPEHLTEGQERALSAIDDARRAGAGDVVVIDGVTGSGKTEVYLSAIERVIADGGSACVLVPEISLTAQTVGRFRSRFGDMVAVFHSRLSAGERLDQWDMVRSGAARVVVGARSALFCPLEKLGIIIIDEEHEQSYKQSSNPRYHAREVAAEMAKRHGCPLVLGSATPSAEALARCERGIVDEQRWTRVEMPERPGGAKLPSVTICDLRREFMGGGRSIFSRELSGALLEVAERREKAVLLHNRRGFAPFLMCRECGCVPTCRHCSTALTYHERTHTLECHTCGATYRVRPYPAQGSRCPKCGSPYLAKMGLGTQQVEDALRQLMPEHVEVIRMDADSTRGKDGHAKLLERFDAAECAVLLGTQMIAKGLDFPEVTLVGVVNADYALKMPDFRASERAYDLLEQVAGRAGRGERAGRVIIQTYLPDDPVIRAVVNHDRSIFTDHDLATRSDAGYPPFVRLVNVVCRGRDEREVSSYIDALASRVRDRLGIAGLQERPGREHAGHAGACGVKPGSSLCGGAGESALVLGPTPCVIERAKDRFRYHFIVKAPIGLEVSFAIASALADTGTMPGVDVSVDVDAYDLM</sequence>
<dbReference type="GO" id="GO:0003677">
    <property type="term" value="F:DNA binding"/>
    <property type="evidence" value="ECO:0007669"/>
    <property type="project" value="UniProtKB-UniRule"/>
</dbReference>
<dbReference type="EC" id="5.6.2.4" evidence="12"/>
<accession>A0A921LV32</accession>
<dbReference type="PANTHER" id="PTHR30580:SF0">
    <property type="entry name" value="PRIMOSOMAL PROTEIN N"/>
    <property type="match status" value="1"/>
</dbReference>